<name>A0AAD5IIR8_ACENE</name>
<accession>A0AAD5IIR8</accession>
<feature type="compositionally biased region" description="Basic and acidic residues" evidence="1">
    <location>
        <begin position="69"/>
        <end position="84"/>
    </location>
</feature>
<evidence type="ECO:0000313" key="2">
    <source>
        <dbReference type="EMBL" id="KAI9165113.1"/>
    </source>
</evidence>
<dbReference type="EMBL" id="JAJSOW010000105">
    <property type="protein sequence ID" value="KAI9165113.1"/>
    <property type="molecule type" value="Genomic_DNA"/>
</dbReference>
<feature type="compositionally biased region" description="Basic residues" evidence="1">
    <location>
        <begin position="51"/>
        <end position="61"/>
    </location>
</feature>
<dbReference type="PANTHER" id="PTHR36010:SF1">
    <property type="entry name" value="CYTOCHROME C BIOGENESIS CCMF C-TERMINAL-LIKE MITOCHONDRIAL PROTEIN-RELATED"/>
    <property type="match status" value="1"/>
</dbReference>
<organism evidence="2 3">
    <name type="scientific">Acer negundo</name>
    <name type="common">Box elder</name>
    <dbReference type="NCBI Taxonomy" id="4023"/>
    <lineage>
        <taxon>Eukaryota</taxon>
        <taxon>Viridiplantae</taxon>
        <taxon>Streptophyta</taxon>
        <taxon>Embryophyta</taxon>
        <taxon>Tracheophyta</taxon>
        <taxon>Spermatophyta</taxon>
        <taxon>Magnoliopsida</taxon>
        <taxon>eudicotyledons</taxon>
        <taxon>Gunneridae</taxon>
        <taxon>Pentapetalae</taxon>
        <taxon>rosids</taxon>
        <taxon>malvids</taxon>
        <taxon>Sapindales</taxon>
        <taxon>Sapindaceae</taxon>
        <taxon>Hippocastanoideae</taxon>
        <taxon>Acereae</taxon>
        <taxon>Acer</taxon>
    </lineage>
</organism>
<protein>
    <submittedName>
        <fullName evidence="2">Uncharacterized protein</fullName>
    </submittedName>
</protein>
<evidence type="ECO:0000256" key="1">
    <source>
        <dbReference type="SAM" id="MobiDB-lite"/>
    </source>
</evidence>
<reference evidence="2" key="1">
    <citation type="journal article" date="2022" name="Plant J.">
        <title>Strategies of tolerance reflected in two North American maple genomes.</title>
        <authorList>
            <person name="McEvoy S.L."/>
            <person name="Sezen U.U."/>
            <person name="Trouern-Trend A."/>
            <person name="McMahon S.M."/>
            <person name="Schaberg P.G."/>
            <person name="Yang J."/>
            <person name="Wegrzyn J.L."/>
            <person name="Swenson N.G."/>
        </authorList>
    </citation>
    <scope>NUCLEOTIDE SEQUENCE</scope>
    <source>
        <strain evidence="2">91603</strain>
    </source>
</reference>
<proteinExistence type="predicted"/>
<feature type="region of interest" description="Disordered" evidence="1">
    <location>
        <begin position="43"/>
        <end position="84"/>
    </location>
</feature>
<sequence>MVPPRTSKKEEEEEEVVFSLTQPYTEHLHYARRTSLPKAYVLTPTDSRLAKRERARRRKGQTFRPNGNEQRRNDKRRCSEHPQRRVKEGFWPVAFPVPPSSGGACVEGVPPEIGLEVLALPTSRQLMAVSHDYYLKAPMKMNISHKGVCICEKAEPDAKDSAYATWDAENSMVMAWLVNSMEEDISANYLGYLEPRTCGTI</sequence>
<comment type="caution">
    <text evidence="2">The sequence shown here is derived from an EMBL/GenBank/DDBJ whole genome shotgun (WGS) entry which is preliminary data.</text>
</comment>
<gene>
    <name evidence="2" type="ORF">LWI28_007917</name>
</gene>
<dbReference type="Proteomes" id="UP001064489">
    <property type="component" value="Chromosome 10"/>
</dbReference>
<dbReference type="GO" id="GO:0017004">
    <property type="term" value="P:cytochrome complex assembly"/>
    <property type="evidence" value="ECO:0007669"/>
    <property type="project" value="InterPro"/>
</dbReference>
<reference evidence="2" key="2">
    <citation type="submission" date="2023-02" db="EMBL/GenBank/DDBJ databases">
        <authorList>
            <person name="Swenson N.G."/>
            <person name="Wegrzyn J.L."/>
            <person name="Mcevoy S.L."/>
        </authorList>
    </citation>
    <scope>NUCLEOTIDE SEQUENCE</scope>
    <source>
        <strain evidence="2">91603</strain>
        <tissue evidence="2">Leaf</tissue>
    </source>
</reference>
<dbReference type="PANTHER" id="PTHR36010">
    <property type="entry name" value="CYTOCHROME C BIOGENESIS CCMF C-TERMINAL-LIKE MITOCHONDRIAL PROTEIN-RELATED"/>
    <property type="match status" value="1"/>
</dbReference>
<keyword evidence="3" id="KW-1185">Reference proteome</keyword>
<dbReference type="AlphaFoldDB" id="A0AAD5IIR8"/>
<dbReference type="InterPro" id="IPR044955">
    <property type="entry name" value="CCMFC"/>
</dbReference>
<evidence type="ECO:0000313" key="3">
    <source>
        <dbReference type="Proteomes" id="UP001064489"/>
    </source>
</evidence>